<dbReference type="PANTHER" id="PTHR46268">
    <property type="entry name" value="STRESS RESPONSE PROTEIN NHAX"/>
    <property type="match status" value="1"/>
</dbReference>
<sequence length="382" mass="43746">MKLLEKILMPVDVNDINEEQIRAATKIAKEFNSEVAIIYVLPESDLHADVDKFLRKYINETLDKVVHSLEKQNVACTQPITRNGDPVNNILEVATDQNVNLILASSGEGKGNDKFKLGTTAEKLVQLSDIPVLVIKSGQEIKIDRVMCPIDFSDPSRRALTNAILLSKTFNATLYILGVFEPFFTASPRIKFDQNKENEKLKQQFENRMEEFLSDFSLKGVNHKVEIVVGVPHERILNRIQKGGVDLLVMGTNGRSGLSRMLMGSVTEKVIRELPCSFVTTKTKNIYQLRLDNEVKEIETHFTNAIKLHKSGLYKEAIDQYLICLQINDMHVPSMYKLAKLYKILGNKEEMDYYEEMASDILSRLWDKKIEYEIRRHYKSDD</sequence>
<evidence type="ECO:0000313" key="4">
    <source>
        <dbReference type="Proteomes" id="UP000474630"/>
    </source>
</evidence>
<evidence type="ECO:0000256" key="1">
    <source>
        <dbReference type="ARBA" id="ARBA00008791"/>
    </source>
</evidence>
<feature type="domain" description="UspA" evidence="2">
    <location>
        <begin position="5"/>
        <end position="136"/>
    </location>
</feature>
<dbReference type="EMBL" id="CP048409">
    <property type="protein sequence ID" value="QIA06683.1"/>
    <property type="molecule type" value="Genomic_DNA"/>
</dbReference>
<evidence type="ECO:0000259" key="2">
    <source>
        <dbReference type="Pfam" id="PF00582"/>
    </source>
</evidence>
<dbReference type="InterPro" id="IPR006015">
    <property type="entry name" value="Universal_stress_UspA"/>
</dbReference>
<dbReference type="SUPFAM" id="SSF52402">
    <property type="entry name" value="Adenine nucleotide alpha hydrolases-like"/>
    <property type="match status" value="2"/>
</dbReference>
<keyword evidence="4" id="KW-1185">Reference proteome</keyword>
<dbReference type="Pfam" id="PF00582">
    <property type="entry name" value="Usp"/>
    <property type="match status" value="2"/>
</dbReference>
<dbReference type="KEGG" id="drc:G0Q07_02575"/>
<dbReference type="CDD" id="cd00293">
    <property type="entry name" value="USP-like"/>
    <property type="match status" value="2"/>
</dbReference>
<dbReference type="InterPro" id="IPR011990">
    <property type="entry name" value="TPR-like_helical_dom_sf"/>
</dbReference>
<reference evidence="3 4" key="1">
    <citation type="submission" date="2020-02" db="EMBL/GenBank/DDBJ databases">
        <title>Genome sequencing for Draconibacterium sp. strain M1.</title>
        <authorList>
            <person name="Park S.-J."/>
        </authorList>
    </citation>
    <scope>NUCLEOTIDE SEQUENCE [LARGE SCALE GENOMIC DNA]</scope>
    <source>
        <strain evidence="3 4">M1</strain>
    </source>
</reference>
<gene>
    <name evidence="3" type="ORF">G0Q07_02575</name>
</gene>
<accession>A0A6C0RB36</accession>
<feature type="domain" description="UspA" evidence="2">
    <location>
        <begin position="143"/>
        <end position="279"/>
    </location>
</feature>
<name>A0A6C0RB36_9BACT</name>
<dbReference type="SUPFAM" id="SSF48452">
    <property type="entry name" value="TPR-like"/>
    <property type="match status" value="1"/>
</dbReference>
<dbReference type="Gene3D" id="3.40.50.620">
    <property type="entry name" value="HUPs"/>
    <property type="match status" value="2"/>
</dbReference>
<dbReference type="InterPro" id="IPR014729">
    <property type="entry name" value="Rossmann-like_a/b/a_fold"/>
</dbReference>
<proteinExistence type="inferred from homology"/>
<evidence type="ECO:0000313" key="3">
    <source>
        <dbReference type="EMBL" id="QIA06683.1"/>
    </source>
</evidence>
<protein>
    <submittedName>
        <fullName evidence="3">Universal stress protein</fullName>
    </submittedName>
</protein>
<dbReference type="Proteomes" id="UP000474630">
    <property type="component" value="Chromosome"/>
</dbReference>
<dbReference type="PRINTS" id="PR01438">
    <property type="entry name" value="UNVRSLSTRESS"/>
</dbReference>
<organism evidence="3 4">
    <name type="scientific">Draconibacterium halophilum</name>
    <dbReference type="NCBI Taxonomy" id="2706887"/>
    <lineage>
        <taxon>Bacteria</taxon>
        <taxon>Pseudomonadati</taxon>
        <taxon>Bacteroidota</taxon>
        <taxon>Bacteroidia</taxon>
        <taxon>Marinilabiliales</taxon>
        <taxon>Prolixibacteraceae</taxon>
        <taxon>Draconibacterium</taxon>
    </lineage>
</organism>
<comment type="similarity">
    <text evidence="1">Belongs to the universal stress protein A family.</text>
</comment>
<dbReference type="InterPro" id="IPR006016">
    <property type="entry name" value="UspA"/>
</dbReference>
<dbReference type="PANTHER" id="PTHR46268:SF6">
    <property type="entry name" value="UNIVERSAL STRESS PROTEIN UP12"/>
    <property type="match status" value="1"/>
</dbReference>
<dbReference type="AlphaFoldDB" id="A0A6C0RB36"/>
<dbReference type="RefSeq" id="WP_163344613.1">
    <property type="nucleotide sequence ID" value="NZ_CP048409.1"/>
</dbReference>